<evidence type="ECO:0000313" key="1">
    <source>
        <dbReference type="EMBL" id="SJZ94257.1"/>
    </source>
</evidence>
<reference evidence="1 2" key="1">
    <citation type="submission" date="2017-02" db="EMBL/GenBank/DDBJ databases">
        <authorList>
            <person name="Peterson S.W."/>
        </authorList>
    </citation>
    <scope>NUCLEOTIDE SEQUENCE [LARGE SCALE GENOMIC DNA]</scope>
    <source>
        <strain evidence="1 2">ATCC BAA-1030</strain>
    </source>
</reference>
<proteinExistence type="predicted"/>
<protein>
    <submittedName>
        <fullName evidence="1">Uncharacterized protein</fullName>
    </submittedName>
</protein>
<sequence>MKLKHRVLINVTDNKGDKEQVLKGATLKLPKKLLKWFIGEKLEVLVLAPGQSVENVEVHEVKKGD</sequence>
<name>A0A1T4PSQ5_9ENTE</name>
<dbReference type="RefSeq" id="WP_078807824.1">
    <property type="nucleotide sequence ID" value="NZ_FUXI01000022.1"/>
</dbReference>
<organism evidence="1 2">
    <name type="scientific">Pilibacter termitis</name>
    <dbReference type="NCBI Taxonomy" id="263852"/>
    <lineage>
        <taxon>Bacteria</taxon>
        <taxon>Bacillati</taxon>
        <taxon>Bacillota</taxon>
        <taxon>Bacilli</taxon>
        <taxon>Lactobacillales</taxon>
        <taxon>Enterococcaceae</taxon>
        <taxon>Pilibacter</taxon>
    </lineage>
</organism>
<evidence type="ECO:0000313" key="2">
    <source>
        <dbReference type="Proteomes" id="UP000190328"/>
    </source>
</evidence>
<gene>
    <name evidence="1" type="ORF">SAMN02745116_01906</name>
</gene>
<accession>A0A1T4PSQ5</accession>
<dbReference type="EMBL" id="FUXI01000022">
    <property type="protein sequence ID" value="SJZ94257.1"/>
    <property type="molecule type" value="Genomic_DNA"/>
</dbReference>
<dbReference type="STRING" id="263852.SAMN02745116_01906"/>
<keyword evidence="2" id="KW-1185">Reference proteome</keyword>
<dbReference type="AlphaFoldDB" id="A0A1T4PSQ5"/>
<dbReference type="OrthoDB" id="3242873at2"/>
<dbReference type="Proteomes" id="UP000190328">
    <property type="component" value="Unassembled WGS sequence"/>
</dbReference>